<proteinExistence type="predicted"/>
<keyword evidence="1" id="KW-0732">Signal</keyword>
<evidence type="ECO:0000259" key="3">
    <source>
        <dbReference type="PROSITE" id="PS50835"/>
    </source>
</evidence>
<evidence type="ECO:0000256" key="2">
    <source>
        <dbReference type="ARBA" id="ARBA00023157"/>
    </source>
</evidence>
<reference evidence="4" key="2">
    <citation type="submission" date="2025-09" db="UniProtKB">
        <authorList>
            <consortium name="Ensembl"/>
        </authorList>
    </citation>
    <scope>IDENTIFICATION</scope>
</reference>
<dbReference type="PROSITE" id="PS50835">
    <property type="entry name" value="IG_LIKE"/>
    <property type="match status" value="2"/>
</dbReference>
<feature type="domain" description="Ig-like" evidence="3">
    <location>
        <begin position="202"/>
        <end position="291"/>
    </location>
</feature>
<dbReference type="GO" id="GO:0007166">
    <property type="term" value="P:cell surface receptor signaling pathway"/>
    <property type="evidence" value="ECO:0007669"/>
    <property type="project" value="TreeGrafter"/>
</dbReference>
<evidence type="ECO:0000313" key="4">
    <source>
        <dbReference type="Ensembl" id="ENSDLAP00005075172.1"/>
    </source>
</evidence>
<dbReference type="SMART" id="SM00409">
    <property type="entry name" value="IG"/>
    <property type="match status" value="2"/>
</dbReference>
<protein>
    <recommendedName>
        <fullName evidence="3">Ig-like domain-containing protein</fullName>
    </recommendedName>
</protein>
<dbReference type="InterPro" id="IPR050488">
    <property type="entry name" value="Ig_Fc_receptor"/>
</dbReference>
<dbReference type="SUPFAM" id="SSF48726">
    <property type="entry name" value="Immunoglobulin"/>
    <property type="match status" value="2"/>
</dbReference>
<dbReference type="GeneTree" id="ENSGT00940000163711"/>
<dbReference type="InterPro" id="IPR007110">
    <property type="entry name" value="Ig-like_dom"/>
</dbReference>
<dbReference type="InterPro" id="IPR003599">
    <property type="entry name" value="Ig_sub"/>
</dbReference>
<dbReference type="Pfam" id="PF13927">
    <property type="entry name" value="Ig_3"/>
    <property type="match status" value="1"/>
</dbReference>
<dbReference type="Gene3D" id="2.60.40.10">
    <property type="entry name" value="Immunoglobulins"/>
    <property type="match status" value="3"/>
</dbReference>
<evidence type="ECO:0000256" key="1">
    <source>
        <dbReference type="ARBA" id="ARBA00022729"/>
    </source>
</evidence>
<dbReference type="Ensembl" id="ENSDLAT00005087451.1">
    <property type="protein sequence ID" value="ENSDLAP00005075172.1"/>
    <property type="gene ID" value="ENSDLAG00005021640.2"/>
</dbReference>
<dbReference type="SMART" id="SM00408">
    <property type="entry name" value="IGc2"/>
    <property type="match status" value="1"/>
</dbReference>
<dbReference type="InterPro" id="IPR036179">
    <property type="entry name" value="Ig-like_dom_sf"/>
</dbReference>
<dbReference type="GO" id="GO:0004888">
    <property type="term" value="F:transmembrane signaling receptor activity"/>
    <property type="evidence" value="ECO:0007669"/>
    <property type="project" value="TreeGrafter"/>
</dbReference>
<organism evidence="4 5">
    <name type="scientific">Dicentrarchus labrax</name>
    <name type="common">European seabass</name>
    <name type="synonym">Morone labrax</name>
    <dbReference type="NCBI Taxonomy" id="13489"/>
    <lineage>
        <taxon>Eukaryota</taxon>
        <taxon>Metazoa</taxon>
        <taxon>Chordata</taxon>
        <taxon>Craniata</taxon>
        <taxon>Vertebrata</taxon>
        <taxon>Euteleostomi</taxon>
        <taxon>Actinopterygii</taxon>
        <taxon>Neopterygii</taxon>
        <taxon>Teleostei</taxon>
        <taxon>Neoteleostei</taxon>
        <taxon>Acanthomorphata</taxon>
        <taxon>Eupercaria</taxon>
        <taxon>Moronidae</taxon>
        <taxon>Dicentrarchus</taxon>
    </lineage>
</organism>
<keyword evidence="2" id="KW-1015">Disulfide bond</keyword>
<accession>A0A8P4GIY7</accession>
<feature type="domain" description="Ig-like" evidence="3">
    <location>
        <begin position="15"/>
        <end position="92"/>
    </location>
</feature>
<dbReference type="InterPro" id="IPR013783">
    <property type="entry name" value="Ig-like_fold"/>
</dbReference>
<sequence>VNSMLILTISLTNKPQPVLTVSPLWLSPGDSVTLNCEVDHPSAGWRFYWYKTVPDLPYYYSSELLPGSSNGTEQDSYIVHGPTHTAGYKCRAGRGDPVYYTDYSKPKFVWSGGKFVSVSSLTVSPDRVQHFTSDSVSVNCKGNSTEWRVRRFTENSYLSHCSSWGRMTGSTCNIYSNQQSDAVYWCESGSGEFSNAVNITIQNIILVSPVHPVTEGDSVSLSCRLRRQTFESNVFFYLNEKLIQNDTRRELNISAVSKSDEGFYKCQYSQQVSAQSWMSVNGESNQSESINQDFNTNHVVNQNETQRNDSCSFLQGIYLYLFIYLFI</sequence>
<dbReference type="Proteomes" id="UP000694389">
    <property type="component" value="Unassembled WGS sequence"/>
</dbReference>
<dbReference type="GO" id="GO:0009897">
    <property type="term" value="C:external side of plasma membrane"/>
    <property type="evidence" value="ECO:0007669"/>
    <property type="project" value="TreeGrafter"/>
</dbReference>
<dbReference type="InterPro" id="IPR003598">
    <property type="entry name" value="Ig_sub2"/>
</dbReference>
<dbReference type="AlphaFoldDB" id="A0A8P4GIY7"/>
<evidence type="ECO:0000313" key="5">
    <source>
        <dbReference type="Proteomes" id="UP000694389"/>
    </source>
</evidence>
<dbReference type="GO" id="GO:0006955">
    <property type="term" value="P:immune response"/>
    <property type="evidence" value="ECO:0007669"/>
    <property type="project" value="TreeGrafter"/>
</dbReference>
<name>A0A8P4GIY7_DICLA</name>
<dbReference type="PANTHER" id="PTHR11481:SF64">
    <property type="entry name" value="FC RECEPTOR-LIKE PROTEIN 4"/>
    <property type="match status" value="1"/>
</dbReference>
<keyword evidence="5" id="KW-1185">Reference proteome</keyword>
<dbReference type="PANTHER" id="PTHR11481">
    <property type="entry name" value="IMMUNOGLOBULIN FC RECEPTOR"/>
    <property type="match status" value="1"/>
</dbReference>
<reference evidence="4" key="1">
    <citation type="submission" date="2025-08" db="UniProtKB">
        <authorList>
            <consortium name="Ensembl"/>
        </authorList>
    </citation>
    <scope>IDENTIFICATION</scope>
</reference>